<organism evidence="1 2">
    <name type="scientific">Chara braunii</name>
    <name type="common">Braun's stonewort</name>
    <dbReference type="NCBI Taxonomy" id="69332"/>
    <lineage>
        <taxon>Eukaryota</taxon>
        <taxon>Viridiplantae</taxon>
        <taxon>Streptophyta</taxon>
        <taxon>Charophyceae</taxon>
        <taxon>Charales</taxon>
        <taxon>Characeae</taxon>
        <taxon>Chara</taxon>
    </lineage>
</organism>
<name>A0A388JTG4_CHABU</name>
<dbReference type="AlphaFoldDB" id="A0A388JTG4"/>
<comment type="caution">
    <text evidence="1">The sequence shown here is derived from an EMBL/GenBank/DDBJ whole genome shotgun (WGS) entry which is preliminary data.</text>
</comment>
<dbReference type="EMBL" id="BFEA01000017">
    <property type="protein sequence ID" value="GBG61104.1"/>
    <property type="molecule type" value="Genomic_DNA"/>
</dbReference>
<dbReference type="Gramene" id="GBG61104">
    <property type="protein sequence ID" value="GBG61104"/>
    <property type="gene ID" value="CBR_g19181"/>
</dbReference>
<protein>
    <submittedName>
        <fullName evidence="1">Uncharacterized protein</fullName>
    </submittedName>
</protein>
<evidence type="ECO:0000313" key="1">
    <source>
        <dbReference type="EMBL" id="GBG61104.1"/>
    </source>
</evidence>
<keyword evidence="2" id="KW-1185">Reference proteome</keyword>
<proteinExistence type="predicted"/>
<sequence>MSECNDLFEKGCTQGVLLVKSWGGELPASMVADGHFLLDRPPLPSQAESASTLSMEVSDPLCTMDFVDDTTSTIGVASQITTVTAIPTTISATATIPLCTMGILDDTTSTTGAESQIITATSTTASAPVCITYHCYIDYNICNCGDYSRLHHGDIKRTGGFFRSKGCFGGYLDDI</sequence>
<evidence type="ECO:0000313" key="2">
    <source>
        <dbReference type="Proteomes" id="UP000265515"/>
    </source>
</evidence>
<accession>A0A388JTG4</accession>
<gene>
    <name evidence="1" type="ORF">CBR_g19181</name>
</gene>
<reference evidence="1 2" key="1">
    <citation type="journal article" date="2018" name="Cell">
        <title>The Chara Genome: Secondary Complexity and Implications for Plant Terrestrialization.</title>
        <authorList>
            <person name="Nishiyama T."/>
            <person name="Sakayama H."/>
            <person name="Vries J.D."/>
            <person name="Buschmann H."/>
            <person name="Saint-Marcoux D."/>
            <person name="Ullrich K.K."/>
            <person name="Haas F.B."/>
            <person name="Vanderstraeten L."/>
            <person name="Becker D."/>
            <person name="Lang D."/>
            <person name="Vosolsobe S."/>
            <person name="Rombauts S."/>
            <person name="Wilhelmsson P.K.I."/>
            <person name="Janitza P."/>
            <person name="Kern R."/>
            <person name="Heyl A."/>
            <person name="Rumpler F."/>
            <person name="Villalobos L.I.A.C."/>
            <person name="Clay J.M."/>
            <person name="Skokan R."/>
            <person name="Toyoda A."/>
            <person name="Suzuki Y."/>
            <person name="Kagoshima H."/>
            <person name="Schijlen E."/>
            <person name="Tajeshwar N."/>
            <person name="Catarino B."/>
            <person name="Hetherington A.J."/>
            <person name="Saltykova A."/>
            <person name="Bonnot C."/>
            <person name="Breuninger H."/>
            <person name="Symeonidi A."/>
            <person name="Radhakrishnan G.V."/>
            <person name="Van Nieuwerburgh F."/>
            <person name="Deforce D."/>
            <person name="Chang C."/>
            <person name="Karol K.G."/>
            <person name="Hedrich R."/>
            <person name="Ulvskov P."/>
            <person name="Glockner G."/>
            <person name="Delwiche C.F."/>
            <person name="Petrasek J."/>
            <person name="Van de Peer Y."/>
            <person name="Friml J."/>
            <person name="Beilby M."/>
            <person name="Dolan L."/>
            <person name="Kohara Y."/>
            <person name="Sugano S."/>
            <person name="Fujiyama A."/>
            <person name="Delaux P.-M."/>
            <person name="Quint M."/>
            <person name="TheiBen G."/>
            <person name="Hagemann M."/>
            <person name="Harholt J."/>
            <person name="Dunand C."/>
            <person name="Zachgo S."/>
            <person name="Langdale J."/>
            <person name="Maumus F."/>
            <person name="Straeten D.V.D."/>
            <person name="Gould S.B."/>
            <person name="Rensing S.A."/>
        </authorList>
    </citation>
    <scope>NUCLEOTIDE SEQUENCE [LARGE SCALE GENOMIC DNA]</scope>
    <source>
        <strain evidence="1 2">S276</strain>
    </source>
</reference>
<dbReference type="Proteomes" id="UP000265515">
    <property type="component" value="Unassembled WGS sequence"/>
</dbReference>